<dbReference type="InterPro" id="IPR050469">
    <property type="entry name" value="Diguanylate_Cyclase"/>
</dbReference>
<dbReference type="EC" id="2.7.7.65" evidence="1"/>
<protein>
    <recommendedName>
        <fullName evidence="1">diguanylate cyclase</fullName>
        <ecNumber evidence="1">2.7.7.65</ecNumber>
    </recommendedName>
</protein>
<dbReference type="SMART" id="SM00267">
    <property type="entry name" value="GGDEF"/>
    <property type="match status" value="1"/>
</dbReference>
<dbReference type="Gene3D" id="3.30.70.270">
    <property type="match status" value="1"/>
</dbReference>
<dbReference type="RefSeq" id="WP_344796345.1">
    <property type="nucleotide sequence ID" value="NZ_BAABBN010000004.1"/>
</dbReference>
<comment type="catalytic activity">
    <reaction evidence="2">
        <text>2 GTP = 3',3'-c-di-GMP + 2 diphosphate</text>
        <dbReference type="Rhea" id="RHEA:24898"/>
        <dbReference type="ChEBI" id="CHEBI:33019"/>
        <dbReference type="ChEBI" id="CHEBI:37565"/>
        <dbReference type="ChEBI" id="CHEBI:58805"/>
        <dbReference type="EC" id="2.7.7.65"/>
    </reaction>
</comment>
<feature type="domain" description="GGDEF" evidence="3">
    <location>
        <begin position="175"/>
        <end position="306"/>
    </location>
</feature>
<dbReference type="SUPFAM" id="SSF55073">
    <property type="entry name" value="Nucleotide cyclase"/>
    <property type="match status" value="1"/>
</dbReference>
<sequence>MVTTVQPRQRVSLKDAKSFSAFTNLVKTQERQKEVRQRLTAQLQTTLDVEKLLNIFYREIQQVVQVGGIVYQTNDTDHLSISMGQQNTHRCTYQLSSETESMGEITLSRSKRFIEEELTILEGLFSTLYFPLKNSLTYRAAITAARKDPLTNTWNRAAMDETLSREVELSKRHNLPMSILMLDLDHFKSVNDRFGHSAGDQALKDTVNIIKDVCRQTDLLFRYGGEEFLLVLNKTDHNGAQIIAERIRKKIEQHSVKCGESDIEVTVSIGVASCRNTDKTEELVCRADKALYQAKVSGRNQIKSGE</sequence>
<dbReference type="NCBIfam" id="TIGR00254">
    <property type="entry name" value="GGDEF"/>
    <property type="match status" value="1"/>
</dbReference>
<gene>
    <name evidence="4" type="ORF">GCM10022277_11260</name>
</gene>
<dbReference type="InterPro" id="IPR000160">
    <property type="entry name" value="GGDEF_dom"/>
</dbReference>
<proteinExistence type="predicted"/>
<dbReference type="InterPro" id="IPR043128">
    <property type="entry name" value="Rev_trsase/Diguanyl_cyclase"/>
</dbReference>
<organism evidence="4 5">
    <name type="scientific">Litoribacillus peritrichatus</name>
    <dbReference type="NCBI Taxonomy" id="718191"/>
    <lineage>
        <taxon>Bacteria</taxon>
        <taxon>Pseudomonadati</taxon>
        <taxon>Pseudomonadota</taxon>
        <taxon>Gammaproteobacteria</taxon>
        <taxon>Oceanospirillales</taxon>
        <taxon>Oceanospirillaceae</taxon>
        <taxon>Litoribacillus</taxon>
    </lineage>
</organism>
<dbReference type="EMBL" id="BAABBN010000004">
    <property type="protein sequence ID" value="GAA3917924.1"/>
    <property type="molecule type" value="Genomic_DNA"/>
</dbReference>
<evidence type="ECO:0000313" key="5">
    <source>
        <dbReference type="Proteomes" id="UP001501565"/>
    </source>
</evidence>
<keyword evidence="5" id="KW-1185">Reference proteome</keyword>
<dbReference type="PROSITE" id="PS50887">
    <property type="entry name" value="GGDEF"/>
    <property type="match status" value="1"/>
</dbReference>
<dbReference type="PANTHER" id="PTHR45138:SF9">
    <property type="entry name" value="DIGUANYLATE CYCLASE DGCM-RELATED"/>
    <property type="match status" value="1"/>
</dbReference>
<dbReference type="CDD" id="cd01949">
    <property type="entry name" value="GGDEF"/>
    <property type="match status" value="1"/>
</dbReference>
<evidence type="ECO:0000256" key="2">
    <source>
        <dbReference type="ARBA" id="ARBA00034247"/>
    </source>
</evidence>
<evidence type="ECO:0000313" key="4">
    <source>
        <dbReference type="EMBL" id="GAA3917924.1"/>
    </source>
</evidence>
<accession>A0ABP7MDK7</accession>
<dbReference type="PANTHER" id="PTHR45138">
    <property type="entry name" value="REGULATORY COMPONENTS OF SENSORY TRANSDUCTION SYSTEM"/>
    <property type="match status" value="1"/>
</dbReference>
<evidence type="ECO:0000256" key="1">
    <source>
        <dbReference type="ARBA" id="ARBA00012528"/>
    </source>
</evidence>
<comment type="caution">
    <text evidence="4">The sequence shown here is derived from an EMBL/GenBank/DDBJ whole genome shotgun (WGS) entry which is preliminary data.</text>
</comment>
<dbReference type="Pfam" id="PF00990">
    <property type="entry name" value="GGDEF"/>
    <property type="match status" value="1"/>
</dbReference>
<dbReference type="Proteomes" id="UP001501565">
    <property type="component" value="Unassembled WGS sequence"/>
</dbReference>
<evidence type="ECO:0000259" key="3">
    <source>
        <dbReference type="PROSITE" id="PS50887"/>
    </source>
</evidence>
<dbReference type="InterPro" id="IPR029787">
    <property type="entry name" value="Nucleotide_cyclase"/>
</dbReference>
<name>A0ABP7MDK7_9GAMM</name>
<reference evidence="5" key="1">
    <citation type="journal article" date="2019" name="Int. J. Syst. Evol. Microbiol.">
        <title>The Global Catalogue of Microorganisms (GCM) 10K type strain sequencing project: providing services to taxonomists for standard genome sequencing and annotation.</title>
        <authorList>
            <consortium name="The Broad Institute Genomics Platform"/>
            <consortium name="The Broad Institute Genome Sequencing Center for Infectious Disease"/>
            <person name="Wu L."/>
            <person name="Ma J."/>
        </authorList>
    </citation>
    <scope>NUCLEOTIDE SEQUENCE [LARGE SCALE GENOMIC DNA]</scope>
    <source>
        <strain evidence="5">JCM 17551</strain>
    </source>
</reference>